<feature type="compositionally biased region" description="Polar residues" evidence="1">
    <location>
        <begin position="300"/>
        <end position="317"/>
    </location>
</feature>
<evidence type="ECO:0000259" key="2">
    <source>
        <dbReference type="Pfam" id="PF15463"/>
    </source>
</evidence>
<accession>A0AAE0UC77</accession>
<reference evidence="3" key="1">
    <citation type="journal article" date="2023" name="Mol. Phylogenet. Evol.">
        <title>Genome-scale phylogeny and comparative genomics of the fungal order Sordariales.</title>
        <authorList>
            <person name="Hensen N."/>
            <person name="Bonometti L."/>
            <person name="Westerberg I."/>
            <person name="Brannstrom I.O."/>
            <person name="Guillou S."/>
            <person name="Cros-Aarteil S."/>
            <person name="Calhoun S."/>
            <person name="Haridas S."/>
            <person name="Kuo A."/>
            <person name="Mondo S."/>
            <person name="Pangilinan J."/>
            <person name="Riley R."/>
            <person name="LaButti K."/>
            <person name="Andreopoulos B."/>
            <person name="Lipzen A."/>
            <person name="Chen C."/>
            <person name="Yan M."/>
            <person name="Daum C."/>
            <person name="Ng V."/>
            <person name="Clum A."/>
            <person name="Steindorff A."/>
            <person name="Ohm R.A."/>
            <person name="Martin F."/>
            <person name="Silar P."/>
            <person name="Natvig D.O."/>
            <person name="Lalanne C."/>
            <person name="Gautier V."/>
            <person name="Ament-Velasquez S.L."/>
            <person name="Kruys A."/>
            <person name="Hutchinson M.I."/>
            <person name="Powell A.J."/>
            <person name="Barry K."/>
            <person name="Miller A.N."/>
            <person name="Grigoriev I.V."/>
            <person name="Debuchy R."/>
            <person name="Gladieux P."/>
            <person name="Hiltunen Thoren M."/>
            <person name="Johannesson H."/>
        </authorList>
    </citation>
    <scope>NUCLEOTIDE SEQUENCE</scope>
    <source>
        <strain evidence="3">FGSC 1904</strain>
    </source>
</reference>
<feature type="region of interest" description="Disordered" evidence="1">
    <location>
        <begin position="371"/>
        <end position="595"/>
    </location>
</feature>
<dbReference type="InterPro" id="IPR053029">
    <property type="entry name" value="RNA_pol_I-specific_init_factor"/>
</dbReference>
<feature type="compositionally biased region" description="Polar residues" evidence="1">
    <location>
        <begin position="384"/>
        <end position="394"/>
    </location>
</feature>
<feature type="compositionally biased region" description="Polar residues" evidence="1">
    <location>
        <begin position="1"/>
        <end position="11"/>
    </location>
</feature>
<dbReference type="PANTHER" id="PTHR28244">
    <property type="entry name" value="RNA POLYMERASE I-SPECIFIC TRANSCRIPTION INITIATION FACTOR RRN11"/>
    <property type="match status" value="1"/>
</dbReference>
<sequence length="756" mass="84033">MMPSSKPLTSRKSLRGLSMFTKDGNFSNPTTPTTPGAPETLLGTPGTATPGTPTNRRSTPTRNDRNGRDRTERDTGRNGASRRPGTPSASSSGLFKVMEGTSAADVGSVPGPANSRDAVRTTERTTDTVRRASSARTTQRTREPSQLGAQISRPPSRMPSIPGPSRQPNQPVTPSLLNPTVYTPPTREQRAAAAASRGGRNTSTSSAPGSSQQHHLTSSVSFPAQGQPSRPMHRSRPSAPENGQRTNAWEDSTIASSSMFGDRESRDGRAENNHERQINGGAQQHPQLVRGRHYSDTAFPRSNTQQAQHPAITQQPKSARPTLDHDENLPFVIGEGGILTVIEAPRNRNDPDAVALNKTIEAITKEREPTIKIEDDYEGDRAAFNSTPTKQLSAFQRARLPHRDPRKGGSVRGGNGGYTSDIQSPGRSSDTNAADLEKSRIEQRLRREREHERLREQEREKERIRKEAERRERERKRQQEMQHQRSTVFDDMTPVESEAPPMPTPNFNNTQAAVVPSTSSAYEPDVSSPGNVTPKASGSRHLHPTQIPKQQPLPPQLKDASIALARTTSRRAKEKEIVKPKQPPKPASTSPLPILEQAKKRRLSSLDYDDAQLYKMPYTTLLTQSFDEDPQEEALKQQAQATTKLDDRPPENATLEDKLQHYKTKPTAQQTEFFTHMKIAEWDEAGDWFLDQFTSVMKKIKDARKAKRKMVEEFEVEIAEREGAVRGKIEKIGRTLENLKEEGRTMMQGKEMDLED</sequence>
<evidence type="ECO:0000256" key="1">
    <source>
        <dbReference type="SAM" id="MobiDB-lite"/>
    </source>
</evidence>
<dbReference type="EMBL" id="JAUTDP010000006">
    <property type="protein sequence ID" value="KAK3398767.1"/>
    <property type="molecule type" value="Genomic_DNA"/>
</dbReference>
<feature type="compositionally biased region" description="Polar residues" evidence="1">
    <location>
        <begin position="199"/>
        <end position="228"/>
    </location>
</feature>
<feature type="compositionally biased region" description="Basic and acidic residues" evidence="1">
    <location>
        <begin position="261"/>
        <end position="277"/>
    </location>
</feature>
<feature type="compositionally biased region" description="Low complexity" evidence="1">
    <location>
        <begin position="29"/>
        <end position="61"/>
    </location>
</feature>
<feature type="compositionally biased region" description="Basic and acidic residues" evidence="1">
    <location>
        <begin position="62"/>
        <end position="76"/>
    </location>
</feature>
<proteinExistence type="predicted"/>
<dbReference type="Pfam" id="PF15463">
    <property type="entry name" value="ECM11"/>
    <property type="match status" value="1"/>
</dbReference>
<feature type="compositionally biased region" description="Polar residues" evidence="1">
    <location>
        <begin position="241"/>
        <end position="259"/>
    </location>
</feature>
<gene>
    <name evidence="3" type="ORF">B0T20DRAFT_217809</name>
</gene>
<feature type="domain" description="Extracellular mutant protein 11 C-terminal" evidence="2">
    <location>
        <begin position="607"/>
        <end position="747"/>
    </location>
</feature>
<feature type="region of interest" description="Disordered" evidence="1">
    <location>
        <begin position="628"/>
        <end position="652"/>
    </location>
</feature>
<feature type="compositionally biased region" description="Basic and acidic residues" evidence="1">
    <location>
        <begin position="117"/>
        <end position="130"/>
    </location>
</feature>
<dbReference type="PANTHER" id="PTHR28244:SF3">
    <property type="entry name" value="EXTRACELLULAR MUTANT PROTEIN 11 C-TERMINAL DOMAIN-CONTAINING PROTEIN"/>
    <property type="match status" value="1"/>
</dbReference>
<dbReference type="GO" id="GO:0042790">
    <property type="term" value="P:nucleolar large rRNA transcription by RNA polymerase I"/>
    <property type="evidence" value="ECO:0007669"/>
    <property type="project" value="TreeGrafter"/>
</dbReference>
<comment type="caution">
    <text evidence="3">The sequence shown here is derived from an EMBL/GenBank/DDBJ whole genome shotgun (WGS) entry which is preliminary data.</text>
</comment>
<reference evidence="3" key="2">
    <citation type="submission" date="2023-07" db="EMBL/GenBank/DDBJ databases">
        <authorList>
            <consortium name="Lawrence Berkeley National Laboratory"/>
            <person name="Haridas S."/>
            <person name="Hensen N."/>
            <person name="Bonometti L."/>
            <person name="Westerberg I."/>
            <person name="Brannstrom I.O."/>
            <person name="Guillou S."/>
            <person name="Cros-Aarteil S."/>
            <person name="Calhoun S."/>
            <person name="Kuo A."/>
            <person name="Mondo S."/>
            <person name="Pangilinan J."/>
            <person name="Riley R."/>
            <person name="LaButti K."/>
            <person name="Andreopoulos B."/>
            <person name="Lipzen A."/>
            <person name="Chen C."/>
            <person name="Yanf M."/>
            <person name="Daum C."/>
            <person name="Ng V."/>
            <person name="Clum A."/>
            <person name="Steindorff A."/>
            <person name="Ohm R."/>
            <person name="Martin F."/>
            <person name="Silar P."/>
            <person name="Natvig D."/>
            <person name="Lalanne C."/>
            <person name="Gautier V."/>
            <person name="Ament-velasquez S.L."/>
            <person name="Kruys A."/>
            <person name="Hutchinson M.I."/>
            <person name="Powell A.J."/>
            <person name="Barry K."/>
            <person name="Miller A.N."/>
            <person name="Grigoriev I.V."/>
            <person name="Debuchy R."/>
            <person name="Gladieux P."/>
            <person name="Thoren M.H."/>
            <person name="Johannesson H."/>
        </authorList>
    </citation>
    <scope>NUCLEOTIDE SEQUENCE</scope>
    <source>
        <strain evidence="3">FGSC 1904</strain>
    </source>
</reference>
<feature type="compositionally biased region" description="Polar residues" evidence="1">
    <location>
        <begin position="505"/>
        <end position="521"/>
    </location>
</feature>
<organism evidence="3 4">
    <name type="scientific">Sordaria brevicollis</name>
    <dbReference type="NCBI Taxonomy" id="83679"/>
    <lineage>
        <taxon>Eukaryota</taxon>
        <taxon>Fungi</taxon>
        <taxon>Dikarya</taxon>
        <taxon>Ascomycota</taxon>
        <taxon>Pezizomycotina</taxon>
        <taxon>Sordariomycetes</taxon>
        <taxon>Sordariomycetidae</taxon>
        <taxon>Sordariales</taxon>
        <taxon>Sordariaceae</taxon>
        <taxon>Sordaria</taxon>
    </lineage>
</organism>
<evidence type="ECO:0000313" key="4">
    <source>
        <dbReference type="Proteomes" id="UP001281003"/>
    </source>
</evidence>
<dbReference type="GO" id="GO:0001164">
    <property type="term" value="F:RNA polymerase I core promoter sequence-specific DNA binding"/>
    <property type="evidence" value="ECO:0007669"/>
    <property type="project" value="TreeGrafter"/>
</dbReference>
<dbReference type="Proteomes" id="UP001281003">
    <property type="component" value="Unassembled WGS sequence"/>
</dbReference>
<dbReference type="GO" id="GO:0017025">
    <property type="term" value="F:TBP-class protein binding"/>
    <property type="evidence" value="ECO:0007669"/>
    <property type="project" value="TreeGrafter"/>
</dbReference>
<feature type="compositionally biased region" description="Polar residues" evidence="1">
    <location>
        <begin position="167"/>
        <end position="183"/>
    </location>
</feature>
<dbReference type="AlphaFoldDB" id="A0AAE0UC77"/>
<evidence type="ECO:0000313" key="3">
    <source>
        <dbReference type="EMBL" id="KAK3398767.1"/>
    </source>
</evidence>
<name>A0AAE0UC77_SORBR</name>
<keyword evidence="4" id="KW-1185">Reference proteome</keyword>
<feature type="compositionally biased region" description="Basic and acidic residues" evidence="1">
    <location>
        <begin position="435"/>
        <end position="483"/>
    </location>
</feature>
<feature type="region of interest" description="Disordered" evidence="1">
    <location>
        <begin position="1"/>
        <end position="325"/>
    </location>
</feature>
<feature type="compositionally biased region" description="Polar residues" evidence="1">
    <location>
        <begin position="418"/>
        <end position="432"/>
    </location>
</feature>
<protein>
    <submittedName>
        <fullName evidence="3">Extracellular mutant protein 11-domain-containing protein</fullName>
    </submittedName>
</protein>
<dbReference type="InterPro" id="IPR029178">
    <property type="entry name" value="Ecm11_C"/>
</dbReference>
<dbReference type="GO" id="GO:0070860">
    <property type="term" value="C:RNA polymerase I core factor complex"/>
    <property type="evidence" value="ECO:0007669"/>
    <property type="project" value="TreeGrafter"/>
</dbReference>
<feature type="compositionally biased region" description="Low complexity" evidence="1">
    <location>
        <begin position="152"/>
        <end position="166"/>
    </location>
</feature>